<proteinExistence type="inferred from homology"/>
<dbReference type="GO" id="GO:0000045">
    <property type="term" value="P:autophagosome assembly"/>
    <property type="evidence" value="ECO:0007669"/>
    <property type="project" value="InterPro"/>
</dbReference>
<comment type="cofactor">
    <cofactor evidence="8">
        <name>Fe cation</name>
        <dbReference type="ChEBI" id="CHEBI:24875"/>
    </cofactor>
    <text evidence="8">Binds 1 Fe cation per subunit.</text>
</comment>
<evidence type="ECO:0000256" key="8">
    <source>
        <dbReference type="RuleBase" id="RU366010"/>
    </source>
</evidence>
<dbReference type="InterPro" id="IPR014710">
    <property type="entry name" value="RmlC-like_jellyroll"/>
</dbReference>
<dbReference type="Pfam" id="PF04110">
    <property type="entry name" value="APG12"/>
    <property type="match status" value="1"/>
</dbReference>
<evidence type="ECO:0000256" key="5">
    <source>
        <dbReference type="ARBA" id="ARBA00022784"/>
    </source>
</evidence>
<dbReference type="PaxDb" id="10029-XP_007629483.1"/>
<keyword evidence="8" id="KW-0560">Oxidoreductase</keyword>
<dbReference type="SUPFAM" id="SSF51182">
    <property type="entry name" value="RmlC-like cupins"/>
    <property type="match status" value="1"/>
</dbReference>
<evidence type="ECO:0000256" key="6">
    <source>
        <dbReference type="ARBA" id="ARBA00024284"/>
    </source>
</evidence>
<dbReference type="GO" id="GO:0005506">
    <property type="term" value="F:iron ion binding"/>
    <property type="evidence" value="ECO:0007669"/>
    <property type="project" value="UniProtKB-UniRule"/>
</dbReference>
<comment type="pathway">
    <text evidence="2 8">Organosulfur biosynthesis; taurine biosynthesis; hypotaurine from L-cysteine: step 1/2.</text>
</comment>
<dbReference type="EC" id="1.13.11.20" evidence="8"/>
<keyword evidence="4" id="KW-1017">Isopeptide bond</keyword>
<keyword evidence="8" id="KW-0223">Dioxygenase</keyword>
<accession>G3HTN0</accession>
<reference evidence="10" key="1">
    <citation type="journal article" date="2011" name="Nat. Biotechnol.">
        <title>The genomic sequence of the Chinese hamster ovary (CHO)-K1 cell line.</title>
        <authorList>
            <person name="Xu X."/>
            <person name="Nagarajan H."/>
            <person name="Lewis N.E."/>
            <person name="Pan S."/>
            <person name="Cai Z."/>
            <person name="Liu X."/>
            <person name="Chen W."/>
            <person name="Xie M."/>
            <person name="Wang W."/>
            <person name="Hammond S."/>
            <person name="Andersen M.R."/>
            <person name="Neff N."/>
            <person name="Passarelli B."/>
            <person name="Koh W."/>
            <person name="Fan H.C."/>
            <person name="Wang J."/>
            <person name="Gui Y."/>
            <person name="Lee K.H."/>
            <person name="Betenbaugh M.J."/>
            <person name="Quake S.R."/>
            <person name="Famili I."/>
            <person name="Palsson B.O."/>
            <person name="Wang J."/>
        </authorList>
    </citation>
    <scope>NUCLEOTIDE SEQUENCE [LARGE SCALE GENOMIC DNA]</scope>
    <source>
        <strain evidence="10">CHO K1 cell line</strain>
    </source>
</reference>
<name>G3HTN0_CRIGR</name>
<keyword evidence="8" id="KW-0479">Metal-binding</keyword>
<dbReference type="Pfam" id="PF05995">
    <property type="entry name" value="CDO_I"/>
    <property type="match status" value="1"/>
</dbReference>
<evidence type="ECO:0000256" key="3">
    <source>
        <dbReference type="ARBA" id="ARBA00006622"/>
    </source>
</evidence>
<comment type="cofactor">
    <cofactor evidence="1">
        <name>Ni(2+)</name>
        <dbReference type="ChEBI" id="CHEBI:49786"/>
    </cofactor>
</comment>
<dbReference type="GO" id="GO:0042412">
    <property type="term" value="P:taurine biosynthetic process"/>
    <property type="evidence" value="ECO:0007669"/>
    <property type="project" value="UniProtKB-UniRule"/>
</dbReference>
<evidence type="ECO:0000313" key="9">
    <source>
        <dbReference type="EMBL" id="EGV95512.1"/>
    </source>
</evidence>
<dbReference type="eggNOG" id="KOG3439">
    <property type="taxonomic scope" value="Eukaryota"/>
</dbReference>
<sequence>MKTKKWAVERTRTIQGLIDFIKKFLKLVASEQLTKKLELYMRYTRNLVDQGNGKFNLMILCWGEGHGRENANNRLFQVFSVSGFNLLFQAAQATLCLLH</sequence>
<comment type="similarity">
    <text evidence="3 8">Belongs to the cysteine dioxygenase family.</text>
</comment>
<dbReference type="Proteomes" id="UP000001075">
    <property type="component" value="Unassembled WGS sequence"/>
</dbReference>
<dbReference type="AlphaFoldDB" id="G3HTN0"/>
<dbReference type="EMBL" id="JH000709">
    <property type="protein sequence ID" value="EGV95512.1"/>
    <property type="molecule type" value="Genomic_DNA"/>
</dbReference>
<comment type="catalytic activity">
    <reaction evidence="6">
        <text>L-cysteine + O2 = 3-sulfino-L-alanine + H(+)</text>
        <dbReference type="Rhea" id="RHEA:20441"/>
        <dbReference type="ChEBI" id="CHEBI:15378"/>
        <dbReference type="ChEBI" id="CHEBI:15379"/>
        <dbReference type="ChEBI" id="CHEBI:35235"/>
        <dbReference type="ChEBI" id="CHEBI:61085"/>
        <dbReference type="EC" id="1.13.11.20"/>
    </reaction>
    <physiologicalReaction direction="left-to-right" evidence="6">
        <dbReference type="Rhea" id="RHEA:20442"/>
    </physiologicalReaction>
</comment>
<protein>
    <recommendedName>
        <fullName evidence="8">Cysteine dioxygenase</fullName>
        <ecNumber evidence="8">1.13.11.20</ecNumber>
    </recommendedName>
</protein>
<dbReference type="GO" id="GO:0005737">
    <property type="term" value="C:cytoplasm"/>
    <property type="evidence" value="ECO:0007669"/>
    <property type="project" value="InterPro"/>
</dbReference>
<dbReference type="InParanoid" id="G3HTN0"/>
<evidence type="ECO:0000256" key="4">
    <source>
        <dbReference type="ARBA" id="ARBA00022499"/>
    </source>
</evidence>
<dbReference type="InterPro" id="IPR011051">
    <property type="entry name" value="RmlC_Cupin_sf"/>
</dbReference>
<evidence type="ECO:0000256" key="2">
    <source>
        <dbReference type="ARBA" id="ARBA00004759"/>
    </source>
</evidence>
<dbReference type="UniPathway" id="UPA00012">
    <property type="reaction ID" value="UER00537"/>
</dbReference>
<dbReference type="STRING" id="10029.G3HTN0"/>
<dbReference type="Gene3D" id="2.60.120.10">
    <property type="entry name" value="Jelly Rolls"/>
    <property type="match status" value="1"/>
</dbReference>
<evidence type="ECO:0000313" key="10">
    <source>
        <dbReference type="Proteomes" id="UP000001075"/>
    </source>
</evidence>
<comment type="function">
    <text evidence="7">Catalyzes the oxidation of cysteine to cysteine sulfinic acid with addition of molecular dioxygen.</text>
</comment>
<organism evidence="9 10">
    <name type="scientific">Cricetulus griseus</name>
    <name type="common">Chinese hamster</name>
    <name type="synonym">Cricetulus barabensis griseus</name>
    <dbReference type="NCBI Taxonomy" id="10029"/>
    <lineage>
        <taxon>Eukaryota</taxon>
        <taxon>Metazoa</taxon>
        <taxon>Chordata</taxon>
        <taxon>Craniata</taxon>
        <taxon>Vertebrata</taxon>
        <taxon>Euteleostomi</taxon>
        <taxon>Mammalia</taxon>
        <taxon>Eutheria</taxon>
        <taxon>Euarchontoglires</taxon>
        <taxon>Glires</taxon>
        <taxon>Rodentia</taxon>
        <taxon>Myomorpha</taxon>
        <taxon>Muroidea</taxon>
        <taxon>Cricetidae</taxon>
        <taxon>Cricetinae</taxon>
        <taxon>Cricetulus</taxon>
    </lineage>
</organism>
<evidence type="ECO:0000256" key="7">
    <source>
        <dbReference type="ARBA" id="ARBA00033725"/>
    </source>
</evidence>
<evidence type="ECO:0000256" key="1">
    <source>
        <dbReference type="ARBA" id="ARBA00001967"/>
    </source>
</evidence>
<dbReference type="GO" id="GO:0017172">
    <property type="term" value="F:cysteine dioxygenase activity"/>
    <property type="evidence" value="ECO:0007669"/>
    <property type="project" value="UniProtKB-UniRule"/>
</dbReference>
<dbReference type="InterPro" id="IPR010300">
    <property type="entry name" value="CDO_1"/>
</dbReference>
<gene>
    <name evidence="9" type="ORF">I79_014258</name>
</gene>
<keyword evidence="8" id="KW-0408">Iron</keyword>
<keyword evidence="5" id="KW-0883">Thioether bond</keyword>
<dbReference type="InterPro" id="IPR007242">
    <property type="entry name" value="Atg12"/>
</dbReference>